<dbReference type="Proteomes" id="UP000075604">
    <property type="component" value="Unassembled WGS sequence"/>
</dbReference>
<feature type="DNA-binding region" description="H-T-H motif" evidence="4">
    <location>
        <begin position="28"/>
        <end position="47"/>
    </location>
</feature>
<proteinExistence type="predicted"/>
<name>A0A150PK18_SORCE</name>
<evidence type="ECO:0000256" key="1">
    <source>
        <dbReference type="ARBA" id="ARBA00023015"/>
    </source>
</evidence>
<evidence type="ECO:0000313" key="7">
    <source>
        <dbReference type="Proteomes" id="UP000075604"/>
    </source>
</evidence>
<dbReference type="SUPFAM" id="SSF46689">
    <property type="entry name" value="Homeodomain-like"/>
    <property type="match status" value="1"/>
</dbReference>
<dbReference type="GO" id="GO:0003677">
    <property type="term" value="F:DNA binding"/>
    <property type="evidence" value="ECO:0007669"/>
    <property type="project" value="UniProtKB-UniRule"/>
</dbReference>
<dbReference type="InterPro" id="IPR036271">
    <property type="entry name" value="Tet_transcr_reg_TetR-rel_C_sf"/>
</dbReference>
<sequence length="198" mass="21810">MARGEDTRRAILAEALSLASEVGLDGLSIGLLAERVGMSKSGLFAHFGSKEDMQLAVLDEATSRFVDVVVSPALREPRGLPRVRALFERWLRWTEQPFLPGGCVFLHASVELDDKPGPARDKLVASQKDWIETLAHAARIAVEEGHFRKDLDVHQLAFEVFSIAYGFHILGRLLRDPKAAKRARAAFDRLVGDAAAAR</sequence>
<evidence type="ECO:0000259" key="5">
    <source>
        <dbReference type="PROSITE" id="PS50977"/>
    </source>
</evidence>
<keyword evidence="2 4" id="KW-0238">DNA-binding</keyword>
<dbReference type="Pfam" id="PF16925">
    <property type="entry name" value="TetR_C_13"/>
    <property type="match status" value="1"/>
</dbReference>
<dbReference type="SUPFAM" id="SSF48498">
    <property type="entry name" value="Tetracyclin repressor-like, C-terminal domain"/>
    <property type="match status" value="1"/>
</dbReference>
<evidence type="ECO:0000256" key="4">
    <source>
        <dbReference type="PROSITE-ProRule" id="PRU00335"/>
    </source>
</evidence>
<comment type="caution">
    <text evidence="6">The sequence shown here is derived from an EMBL/GenBank/DDBJ whole genome shotgun (WGS) entry which is preliminary data.</text>
</comment>
<dbReference type="AlphaFoldDB" id="A0A150PK18"/>
<evidence type="ECO:0000313" key="6">
    <source>
        <dbReference type="EMBL" id="KYF56054.1"/>
    </source>
</evidence>
<dbReference type="EMBL" id="JELX01002249">
    <property type="protein sequence ID" value="KYF56054.1"/>
    <property type="molecule type" value="Genomic_DNA"/>
</dbReference>
<dbReference type="InterPro" id="IPR001647">
    <property type="entry name" value="HTH_TetR"/>
</dbReference>
<evidence type="ECO:0000256" key="2">
    <source>
        <dbReference type="ARBA" id="ARBA00023125"/>
    </source>
</evidence>
<dbReference type="Pfam" id="PF00440">
    <property type="entry name" value="TetR_N"/>
    <property type="match status" value="1"/>
</dbReference>
<reference evidence="6 7" key="1">
    <citation type="submission" date="2014-02" db="EMBL/GenBank/DDBJ databases">
        <title>The small core and large imbalanced accessory genome model reveals a collaborative survival strategy of Sorangium cellulosum strains in nature.</title>
        <authorList>
            <person name="Han K."/>
            <person name="Peng R."/>
            <person name="Blom J."/>
            <person name="Li Y.-Z."/>
        </authorList>
    </citation>
    <scope>NUCLEOTIDE SEQUENCE [LARGE SCALE GENOMIC DNA]</scope>
    <source>
        <strain evidence="6 7">So0157-18</strain>
    </source>
</reference>
<gene>
    <name evidence="6" type="ORF">BE04_04310</name>
</gene>
<dbReference type="InterPro" id="IPR009057">
    <property type="entry name" value="Homeodomain-like_sf"/>
</dbReference>
<keyword evidence="1" id="KW-0805">Transcription regulation</keyword>
<evidence type="ECO:0000256" key="3">
    <source>
        <dbReference type="ARBA" id="ARBA00023163"/>
    </source>
</evidence>
<keyword evidence="3" id="KW-0804">Transcription</keyword>
<dbReference type="Gene3D" id="1.10.10.60">
    <property type="entry name" value="Homeodomain-like"/>
    <property type="match status" value="1"/>
</dbReference>
<dbReference type="Gene3D" id="1.10.357.10">
    <property type="entry name" value="Tetracycline Repressor, domain 2"/>
    <property type="match status" value="1"/>
</dbReference>
<dbReference type="InterPro" id="IPR011075">
    <property type="entry name" value="TetR_C"/>
</dbReference>
<feature type="domain" description="HTH tetR-type" evidence="5">
    <location>
        <begin position="5"/>
        <end position="65"/>
    </location>
</feature>
<organism evidence="6 7">
    <name type="scientific">Sorangium cellulosum</name>
    <name type="common">Polyangium cellulosum</name>
    <dbReference type="NCBI Taxonomy" id="56"/>
    <lineage>
        <taxon>Bacteria</taxon>
        <taxon>Pseudomonadati</taxon>
        <taxon>Myxococcota</taxon>
        <taxon>Polyangia</taxon>
        <taxon>Polyangiales</taxon>
        <taxon>Polyangiaceae</taxon>
        <taxon>Sorangium</taxon>
    </lineage>
</organism>
<dbReference type="PANTHER" id="PTHR47506">
    <property type="entry name" value="TRANSCRIPTIONAL REGULATORY PROTEIN"/>
    <property type="match status" value="1"/>
</dbReference>
<dbReference type="PANTHER" id="PTHR47506:SF6">
    <property type="entry name" value="HTH-TYPE TRANSCRIPTIONAL REPRESSOR NEMR"/>
    <property type="match status" value="1"/>
</dbReference>
<dbReference type="PROSITE" id="PS50977">
    <property type="entry name" value="HTH_TETR_2"/>
    <property type="match status" value="1"/>
</dbReference>
<accession>A0A150PK18</accession>
<protein>
    <submittedName>
        <fullName evidence="6">TetR family transcriptional regulator</fullName>
    </submittedName>
</protein>
<dbReference type="PRINTS" id="PR00455">
    <property type="entry name" value="HTHTETR"/>
</dbReference>